<organism evidence="4 5">
    <name type="scientific">Arboricoccus pini</name>
    <dbReference type="NCBI Taxonomy" id="1963835"/>
    <lineage>
        <taxon>Bacteria</taxon>
        <taxon>Pseudomonadati</taxon>
        <taxon>Pseudomonadota</taxon>
        <taxon>Alphaproteobacteria</taxon>
        <taxon>Geminicoccales</taxon>
        <taxon>Geminicoccaceae</taxon>
        <taxon>Arboricoccus</taxon>
    </lineage>
</organism>
<dbReference type="InterPro" id="IPR000286">
    <property type="entry name" value="HDACs"/>
</dbReference>
<dbReference type="Pfam" id="PF00850">
    <property type="entry name" value="Hist_deacetyl"/>
    <property type="match status" value="1"/>
</dbReference>
<accession>A0A212QUK1</accession>
<dbReference type="PANTHER" id="PTHR10625">
    <property type="entry name" value="HISTONE DEACETYLASE HDAC1-RELATED"/>
    <property type="match status" value="1"/>
</dbReference>
<dbReference type="PANTHER" id="PTHR10625:SF19">
    <property type="entry name" value="HISTONE DEACETYLASE 12"/>
    <property type="match status" value="1"/>
</dbReference>
<comment type="similarity">
    <text evidence="1">Belongs to the histone deacetylase family.</text>
</comment>
<keyword evidence="5" id="KW-1185">Reference proteome</keyword>
<dbReference type="CDD" id="cd09993">
    <property type="entry name" value="HDAC_classIV"/>
    <property type="match status" value="1"/>
</dbReference>
<protein>
    <submittedName>
        <fullName evidence="4">Acetoin utilization deacetylase AcuC</fullName>
    </submittedName>
</protein>
<evidence type="ECO:0000313" key="5">
    <source>
        <dbReference type="Proteomes" id="UP000197065"/>
    </source>
</evidence>
<evidence type="ECO:0000259" key="3">
    <source>
        <dbReference type="Pfam" id="PF00850"/>
    </source>
</evidence>
<evidence type="ECO:0000256" key="2">
    <source>
        <dbReference type="ARBA" id="ARBA00022801"/>
    </source>
</evidence>
<name>A0A212QUK1_9PROT</name>
<dbReference type="GO" id="GO:0040029">
    <property type="term" value="P:epigenetic regulation of gene expression"/>
    <property type="evidence" value="ECO:0007669"/>
    <property type="project" value="TreeGrafter"/>
</dbReference>
<feature type="domain" description="Histone deacetylase" evidence="3">
    <location>
        <begin position="21"/>
        <end position="287"/>
    </location>
</feature>
<dbReference type="RefSeq" id="WP_243389758.1">
    <property type="nucleotide sequence ID" value="NZ_FYEH01000003.1"/>
</dbReference>
<keyword evidence="2" id="KW-0378">Hydrolase</keyword>
<evidence type="ECO:0000313" key="4">
    <source>
        <dbReference type="EMBL" id="SNB63174.1"/>
    </source>
</evidence>
<proteinExistence type="inferred from homology"/>
<dbReference type="SUPFAM" id="SSF52768">
    <property type="entry name" value="Arginase/deacetylase"/>
    <property type="match status" value="1"/>
</dbReference>
<sequence>MLPIVFHPDYSIPLPAGHRFPMPKFVRLFERLQELNLARRETLFTPEPAPRAWLETVHDPAYVTAILEQRLSRQAERILGLPLSPMLARRSQAAVAGTLLAARLALDHRIACNTAGGSHHAYRDFGSGYCVFNDVAVAATMLLDEGSVRRVLVIDLDVHQGDGTAAILASDPRAWTFSIHCRQNFPVHKQQSDLDVSLDKGADDDCYMATLEAVLPALLARLRPDLAFYVAGVDPHVEDRLGRLALSDAGLRRRDRFVIESCLRQGIPLAGTLGGGYATDMRSLAARHAILFEEAAMAVR</sequence>
<dbReference type="GO" id="GO:0004407">
    <property type="term" value="F:histone deacetylase activity"/>
    <property type="evidence" value="ECO:0007669"/>
    <property type="project" value="InterPro"/>
</dbReference>
<gene>
    <name evidence="4" type="ORF">SAMN07250955_103278</name>
</gene>
<dbReference type="GO" id="GO:0016787">
    <property type="term" value="F:hydrolase activity"/>
    <property type="evidence" value="ECO:0007669"/>
    <property type="project" value="UniProtKB-KW"/>
</dbReference>
<dbReference type="EMBL" id="FYEH01000003">
    <property type="protein sequence ID" value="SNB63174.1"/>
    <property type="molecule type" value="Genomic_DNA"/>
</dbReference>
<dbReference type="Gene3D" id="3.40.800.20">
    <property type="entry name" value="Histone deacetylase domain"/>
    <property type="match status" value="1"/>
</dbReference>
<reference evidence="4 5" key="1">
    <citation type="submission" date="2017-06" db="EMBL/GenBank/DDBJ databases">
        <authorList>
            <person name="Kim H.J."/>
            <person name="Triplett B.A."/>
        </authorList>
    </citation>
    <scope>NUCLEOTIDE SEQUENCE [LARGE SCALE GENOMIC DNA]</scope>
    <source>
        <strain evidence="4 5">B29T1</strain>
    </source>
</reference>
<dbReference type="Proteomes" id="UP000197065">
    <property type="component" value="Unassembled WGS sequence"/>
</dbReference>
<dbReference type="AlphaFoldDB" id="A0A212QUK1"/>
<dbReference type="PRINTS" id="PR01270">
    <property type="entry name" value="HDASUPER"/>
</dbReference>
<dbReference type="InterPro" id="IPR023801">
    <property type="entry name" value="His_deacetylse_dom"/>
</dbReference>
<dbReference type="InterPro" id="IPR023696">
    <property type="entry name" value="Ureohydrolase_dom_sf"/>
</dbReference>
<dbReference type="InterPro" id="IPR037138">
    <property type="entry name" value="His_deacetylse_dom_sf"/>
</dbReference>
<evidence type="ECO:0000256" key="1">
    <source>
        <dbReference type="ARBA" id="ARBA00005947"/>
    </source>
</evidence>
<dbReference type="InterPro" id="IPR044150">
    <property type="entry name" value="HDAC_classIV"/>
</dbReference>